<evidence type="ECO:0000313" key="1">
    <source>
        <dbReference type="EMBL" id="KAD6794511.1"/>
    </source>
</evidence>
<evidence type="ECO:0000313" key="2">
    <source>
        <dbReference type="Proteomes" id="UP000326396"/>
    </source>
</evidence>
<keyword evidence="2" id="KW-1185">Reference proteome</keyword>
<comment type="caution">
    <text evidence="1">The sequence shown here is derived from an EMBL/GenBank/DDBJ whole genome shotgun (WGS) entry which is preliminary data.</text>
</comment>
<sequence length="96" mass="11067">MSNRKRIKRFGTTRDNTGKMTERSLWEKRLGEKANGDFIHILDVEQVLQMDNFMEVSAGFINFHGIPIPRYKMVSGLFVQTTDLQPLIHSEASLNI</sequence>
<name>A0A5N6PLP8_9ASTR</name>
<dbReference type="AlphaFoldDB" id="A0A5N6PLP8"/>
<proteinExistence type="predicted"/>
<gene>
    <name evidence="1" type="ORF">E3N88_05407</name>
</gene>
<dbReference type="OrthoDB" id="2138282at2759"/>
<protein>
    <submittedName>
        <fullName evidence="1">Uncharacterized protein</fullName>
    </submittedName>
</protein>
<organism evidence="1 2">
    <name type="scientific">Mikania micrantha</name>
    <name type="common">bitter vine</name>
    <dbReference type="NCBI Taxonomy" id="192012"/>
    <lineage>
        <taxon>Eukaryota</taxon>
        <taxon>Viridiplantae</taxon>
        <taxon>Streptophyta</taxon>
        <taxon>Embryophyta</taxon>
        <taxon>Tracheophyta</taxon>
        <taxon>Spermatophyta</taxon>
        <taxon>Magnoliopsida</taxon>
        <taxon>eudicotyledons</taxon>
        <taxon>Gunneridae</taxon>
        <taxon>Pentapetalae</taxon>
        <taxon>asterids</taxon>
        <taxon>campanulids</taxon>
        <taxon>Asterales</taxon>
        <taxon>Asteraceae</taxon>
        <taxon>Asteroideae</taxon>
        <taxon>Heliantheae alliance</taxon>
        <taxon>Eupatorieae</taxon>
        <taxon>Mikania</taxon>
    </lineage>
</organism>
<dbReference type="EMBL" id="SZYD01000003">
    <property type="protein sequence ID" value="KAD6794511.1"/>
    <property type="molecule type" value="Genomic_DNA"/>
</dbReference>
<reference evidence="1 2" key="1">
    <citation type="submission" date="2019-05" db="EMBL/GenBank/DDBJ databases">
        <title>Mikania micrantha, genome provides insights into the molecular mechanism of rapid growth.</title>
        <authorList>
            <person name="Liu B."/>
        </authorList>
    </citation>
    <scope>NUCLEOTIDE SEQUENCE [LARGE SCALE GENOMIC DNA]</scope>
    <source>
        <strain evidence="1">NLD-2019</strain>
        <tissue evidence="1">Leaf</tissue>
    </source>
</reference>
<accession>A0A5N6PLP8</accession>
<dbReference type="Proteomes" id="UP000326396">
    <property type="component" value="Linkage Group LG11"/>
</dbReference>